<organism evidence="1 2">
    <name type="scientific">Glossina pallidipes</name>
    <name type="common">Tsetse fly</name>
    <dbReference type="NCBI Taxonomy" id="7398"/>
    <lineage>
        <taxon>Eukaryota</taxon>
        <taxon>Metazoa</taxon>
        <taxon>Ecdysozoa</taxon>
        <taxon>Arthropoda</taxon>
        <taxon>Hexapoda</taxon>
        <taxon>Insecta</taxon>
        <taxon>Pterygota</taxon>
        <taxon>Neoptera</taxon>
        <taxon>Endopterygota</taxon>
        <taxon>Diptera</taxon>
        <taxon>Brachycera</taxon>
        <taxon>Muscomorpha</taxon>
        <taxon>Hippoboscoidea</taxon>
        <taxon>Glossinidae</taxon>
        <taxon>Glossina</taxon>
    </lineage>
</organism>
<protein>
    <submittedName>
        <fullName evidence="1">Uncharacterized protein</fullName>
    </submittedName>
</protein>
<reference evidence="2" key="1">
    <citation type="submission" date="2014-03" db="EMBL/GenBank/DDBJ databases">
        <authorList>
            <person name="Aksoy S."/>
            <person name="Warren W."/>
            <person name="Wilson R.K."/>
        </authorList>
    </citation>
    <scope>NUCLEOTIDE SEQUENCE [LARGE SCALE GENOMIC DNA]</scope>
    <source>
        <strain evidence="2">IAEA</strain>
    </source>
</reference>
<sequence length="107" mass="12432">MSYQVEEFFQSRKKATLTYNFLSISPLVPEYCRTTQEICEANPIRNKLGGRKMINDYKDSKGVNHQSKDYSIHQNIVHLNINSKPEHLCVEVEIINMKEINNNESGK</sequence>
<name>A0A1B0AFF6_GLOPL</name>
<keyword evidence="2" id="KW-1185">Reference proteome</keyword>
<proteinExistence type="predicted"/>
<dbReference type="AlphaFoldDB" id="A0A1B0AFF6"/>
<evidence type="ECO:0000313" key="2">
    <source>
        <dbReference type="Proteomes" id="UP000092445"/>
    </source>
</evidence>
<dbReference type="VEuPathDB" id="VectorBase:GPAI043995"/>
<evidence type="ECO:0000313" key="1">
    <source>
        <dbReference type="EnsemblMetazoa" id="GPAI043995-PA"/>
    </source>
</evidence>
<dbReference type="EnsemblMetazoa" id="GPAI043995-RA">
    <property type="protein sequence ID" value="GPAI043995-PA"/>
    <property type="gene ID" value="GPAI043995"/>
</dbReference>
<dbReference type="Proteomes" id="UP000092445">
    <property type="component" value="Unassembled WGS sequence"/>
</dbReference>
<reference evidence="1" key="2">
    <citation type="submission" date="2020-05" db="UniProtKB">
        <authorList>
            <consortium name="EnsemblMetazoa"/>
        </authorList>
    </citation>
    <scope>IDENTIFICATION</scope>
    <source>
        <strain evidence="1">IAEA</strain>
    </source>
</reference>
<accession>A0A1B0AFF6</accession>